<evidence type="ECO:0000313" key="2">
    <source>
        <dbReference type="WBParaSite" id="TREG1_44300.1"/>
    </source>
</evidence>
<protein>
    <submittedName>
        <fullName evidence="2">Col_cuticle_N domain-containing protein</fullName>
    </submittedName>
</protein>
<accession>A0A183W7Y6</accession>
<proteinExistence type="predicted"/>
<dbReference type="WBParaSite" id="TREG1_44300.1">
    <property type="protein sequence ID" value="TREG1_44300.1"/>
    <property type="gene ID" value="TREG1_44300"/>
</dbReference>
<evidence type="ECO:0000313" key="1">
    <source>
        <dbReference type="Proteomes" id="UP000050795"/>
    </source>
</evidence>
<dbReference type="OrthoDB" id="6247379at2759"/>
<reference evidence="2" key="2">
    <citation type="submission" date="2023-11" db="UniProtKB">
        <authorList>
            <consortium name="WormBaseParasite"/>
        </authorList>
    </citation>
    <scope>IDENTIFICATION</scope>
</reference>
<keyword evidence="1" id="KW-1185">Reference proteome</keyword>
<sequence>MANTTKYLLPGTNDNMMPLGNQLAPSSCMMYELSSVNRNPSMNETNPLKRHLSIRVRIYHYCVLFTSVFGLISISTASVIFYLHTGYNLNQERYQVNIVQMSKDVREFFTYAKWISLCIFCFGLLLLFISIILCYFHKSFTSSSSAIRPDHQRISTNTSNIQAPTIVHNTSNNSSNHCLISVSTSQV</sequence>
<dbReference type="Proteomes" id="UP000050795">
    <property type="component" value="Unassembled WGS sequence"/>
</dbReference>
<organism evidence="1 2">
    <name type="scientific">Trichobilharzia regenti</name>
    <name type="common">Nasal bird schistosome</name>
    <dbReference type="NCBI Taxonomy" id="157069"/>
    <lineage>
        <taxon>Eukaryota</taxon>
        <taxon>Metazoa</taxon>
        <taxon>Spiralia</taxon>
        <taxon>Lophotrochozoa</taxon>
        <taxon>Platyhelminthes</taxon>
        <taxon>Trematoda</taxon>
        <taxon>Digenea</taxon>
        <taxon>Strigeidida</taxon>
        <taxon>Schistosomatoidea</taxon>
        <taxon>Schistosomatidae</taxon>
        <taxon>Trichobilharzia</taxon>
    </lineage>
</organism>
<name>A0A183W7Y6_TRIRE</name>
<reference evidence="1" key="1">
    <citation type="submission" date="2022-06" db="EMBL/GenBank/DDBJ databases">
        <authorList>
            <person name="Berger JAMES D."/>
            <person name="Berger JAMES D."/>
        </authorList>
    </citation>
    <scope>NUCLEOTIDE SEQUENCE [LARGE SCALE GENOMIC DNA]</scope>
</reference>
<dbReference type="AlphaFoldDB" id="A0A183W7Y6"/>